<organism evidence="1 2">
    <name type="scientific">Saccharibacillus sacchari DSM 19268</name>
    <dbReference type="NCBI Taxonomy" id="915437"/>
    <lineage>
        <taxon>Bacteria</taxon>
        <taxon>Bacillati</taxon>
        <taxon>Bacillota</taxon>
        <taxon>Bacilli</taxon>
        <taxon>Bacillales</taxon>
        <taxon>Paenibacillaceae</taxon>
        <taxon>Saccharibacillus</taxon>
    </lineage>
</organism>
<dbReference type="PANTHER" id="PTHR37310">
    <property type="entry name" value="CYTOPLASMIC PROTEIN-RELATED"/>
    <property type="match status" value="1"/>
</dbReference>
<protein>
    <recommendedName>
        <fullName evidence="3">Ferredoxin</fullName>
    </recommendedName>
</protein>
<accession>A0A011A0M8</accession>
<dbReference type="HOGENOM" id="CLU_142273_1_0_9"/>
<dbReference type="Pfam" id="PF03860">
    <property type="entry name" value="Csp"/>
    <property type="match status" value="1"/>
</dbReference>
<dbReference type="CDD" id="cd08026">
    <property type="entry name" value="DUF326"/>
    <property type="match status" value="1"/>
</dbReference>
<comment type="caution">
    <text evidence="1">The sequence shown here is derived from an EMBL/GenBank/DDBJ whole genome shotgun (WGS) entry which is preliminary data.</text>
</comment>
<evidence type="ECO:0000313" key="1">
    <source>
        <dbReference type="EMBL" id="EXG83052.1"/>
    </source>
</evidence>
<evidence type="ECO:0000313" key="2">
    <source>
        <dbReference type="Proteomes" id="UP000053380"/>
    </source>
</evidence>
<dbReference type="Proteomes" id="UP000053380">
    <property type="component" value="Unassembled WGS sequence"/>
</dbReference>
<dbReference type="InterPro" id="IPR044543">
    <property type="entry name" value="YHJQ-like"/>
</dbReference>
<gene>
    <name evidence="1" type="ORF">SacsacDRAFT_0017</name>
</gene>
<dbReference type="AlphaFoldDB" id="A0A011A0M8"/>
<dbReference type="PANTHER" id="PTHR37310:SF1">
    <property type="entry name" value="CYTOPLASMIC PROTEIN"/>
    <property type="match status" value="1"/>
</dbReference>
<dbReference type="RefSeq" id="WP_037282174.1">
    <property type="nucleotide sequence ID" value="NZ_KK073875.1"/>
</dbReference>
<name>A0A011A0M8_9BACL</name>
<reference evidence="1 2" key="1">
    <citation type="submission" date="2013-07" db="EMBL/GenBank/DDBJ databases">
        <authorList>
            <consortium name="DOE Joint Genome Institute"/>
            <person name="Anderson I."/>
            <person name="Huntemann M."/>
            <person name="Han J."/>
            <person name="Chen A."/>
            <person name="Kyrpides N."/>
            <person name="Mavromatis K."/>
            <person name="Markowitz V."/>
            <person name="Palaniappan K."/>
            <person name="Ivanova N."/>
            <person name="Schaumberg A."/>
            <person name="Pati A."/>
            <person name="Liolios K."/>
            <person name="Nordberg H.P."/>
            <person name="Cantor M.N."/>
            <person name="Hua S.X."/>
            <person name="Woyke T."/>
        </authorList>
    </citation>
    <scope>NUCLEOTIDE SEQUENCE [LARGE SCALE GENOMIC DNA]</scope>
    <source>
        <strain evidence="1 2">DSM 19268</strain>
    </source>
</reference>
<keyword evidence="2" id="KW-1185">Reference proteome</keyword>
<dbReference type="OrthoDB" id="5396211at2"/>
<dbReference type="InterPro" id="IPR005560">
    <property type="entry name" value="Csp_YhjQ"/>
</dbReference>
<dbReference type="EMBL" id="JFBU01000001">
    <property type="protein sequence ID" value="EXG83052.1"/>
    <property type="molecule type" value="Genomic_DNA"/>
</dbReference>
<dbReference type="Gene3D" id="1.20.1270.360">
    <property type="match status" value="1"/>
</dbReference>
<sequence length="114" mass="12735">MTQLTVTTYKECIDACIRCMNVCNVSYVSSLKGLDIFELRECLRLDRECADLCAVAIQAMTRNSPFVAEICELVAKACDACADECMKHKHEHCQECVEICRECASICRSVLVTA</sequence>
<proteinExistence type="predicted"/>
<evidence type="ECO:0008006" key="3">
    <source>
        <dbReference type="Google" id="ProtNLM"/>
    </source>
</evidence>